<evidence type="ECO:0000313" key="1">
    <source>
        <dbReference type="EMBL" id="JAH13108.1"/>
    </source>
</evidence>
<accession>A0A0E9QAF7</accession>
<sequence>MARWGCIRPCRRRTAGERWLGSGTMPGQRRWWFRAVTWLTSWSYRLWP</sequence>
<protein>
    <submittedName>
        <fullName evidence="1">Uncharacterized protein</fullName>
    </submittedName>
</protein>
<dbReference type="AlphaFoldDB" id="A0A0E9QAF7"/>
<reference evidence="1" key="2">
    <citation type="journal article" date="2015" name="Fish Shellfish Immunol.">
        <title>Early steps in the European eel (Anguilla anguilla)-Vibrio vulnificus interaction in the gills: Role of the RtxA13 toxin.</title>
        <authorList>
            <person name="Callol A."/>
            <person name="Pajuelo D."/>
            <person name="Ebbesson L."/>
            <person name="Teles M."/>
            <person name="MacKenzie S."/>
            <person name="Amaro C."/>
        </authorList>
    </citation>
    <scope>NUCLEOTIDE SEQUENCE</scope>
</reference>
<reference evidence="1" key="1">
    <citation type="submission" date="2014-11" db="EMBL/GenBank/DDBJ databases">
        <authorList>
            <person name="Amaro Gonzalez C."/>
        </authorList>
    </citation>
    <scope>NUCLEOTIDE SEQUENCE</scope>
</reference>
<dbReference type="EMBL" id="GBXM01095469">
    <property type="protein sequence ID" value="JAH13108.1"/>
    <property type="molecule type" value="Transcribed_RNA"/>
</dbReference>
<proteinExistence type="predicted"/>
<organism evidence="1">
    <name type="scientific">Anguilla anguilla</name>
    <name type="common">European freshwater eel</name>
    <name type="synonym">Muraena anguilla</name>
    <dbReference type="NCBI Taxonomy" id="7936"/>
    <lineage>
        <taxon>Eukaryota</taxon>
        <taxon>Metazoa</taxon>
        <taxon>Chordata</taxon>
        <taxon>Craniata</taxon>
        <taxon>Vertebrata</taxon>
        <taxon>Euteleostomi</taxon>
        <taxon>Actinopterygii</taxon>
        <taxon>Neopterygii</taxon>
        <taxon>Teleostei</taxon>
        <taxon>Anguilliformes</taxon>
        <taxon>Anguillidae</taxon>
        <taxon>Anguilla</taxon>
    </lineage>
</organism>
<name>A0A0E9QAF7_ANGAN</name>